<keyword evidence="3" id="KW-0547">Nucleotide-binding</keyword>
<dbReference type="SMART" id="SM00382">
    <property type="entry name" value="AAA"/>
    <property type="match status" value="1"/>
</dbReference>
<dbReference type="InterPro" id="IPR017871">
    <property type="entry name" value="ABC_transporter-like_CS"/>
</dbReference>
<sequence>MGGGVIGLAGKTVLKARNITKQFASGITAVNKVSLQINRGECIGLVGESGSGKSTLARCLLILENIDQGEIWFNDKPLHLLKKEHMRIVRKDMQAVFQNPTASLNPKLKIIDSLMEPLDFQREVQPSFLTGIRNNRRKVAEYLLNMVNIPSNYLSYYPHELSGGQKQRVIIARAISIEPSLIILDEPTASLDVSIQAHILNLLKDLQEKLGLSYLFISHDLAAVNFMSQHIMVMKQGNIIDQCRREELFLNERHFYTKELLNIFDS</sequence>
<evidence type="ECO:0000256" key="3">
    <source>
        <dbReference type="ARBA" id="ARBA00022741"/>
    </source>
</evidence>
<dbReference type="InterPro" id="IPR003593">
    <property type="entry name" value="AAA+_ATPase"/>
</dbReference>
<dbReference type="CDD" id="cd03257">
    <property type="entry name" value="ABC_NikE_OppD_transporters"/>
    <property type="match status" value="1"/>
</dbReference>
<comment type="similarity">
    <text evidence="1">Belongs to the ABC transporter superfamily.</text>
</comment>
<dbReference type="SUPFAM" id="SSF52540">
    <property type="entry name" value="P-loop containing nucleoside triphosphate hydrolases"/>
    <property type="match status" value="1"/>
</dbReference>
<dbReference type="Pfam" id="PF00005">
    <property type="entry name" value="ABC_tran"/>
    <property type="match status" value="1"/>
</dbReference>
<accession>A0A2N5GHM3</accession>
<dbReference type="PROSITE" id="PS00211">
    <property type="entry name" value="ABC_TRANSPORTER_1"/>
    <property type="match status" value="1"/>
</dbReference>
<dbReference type="Proteomes" id="UP000234951">
    <property type="component" value="Unassembled WGS sequence"/>
</dbReference>
<dbReference type="GO" id="GO:0016887">
    <property type="term" value="F:ATP hydrolysis activity"/>
    <property type="evidence" value="ECO:0007669"/>
    <property type="project" value="InterPro"/>
</dbReference>
<dbReference type="AlphaFoldDB" id="A0A2N5GHM3"/>
<dbReference type="EMBL" id="PGVA01000054">
    <property type="protein sequence ID" value="PLR80311.1"/>
    <property type="molecule type" value="Genomic_DNA"/>
</dbReference>
<comment type="caution">
    <text evidence="6">The sequence shown here is derived from an EMBL/GenBank/DDBJ whole genome shotgun (WGS) entry which is preliminary data.</text>
</comment>
<evidence type="ECO:0000313" key="6">
    <source>
        <dbReference type="EMBL" id="PLR80311.1"/>
    </source>
</evidence>
<keyword evidence="4 6" id="KW-0067">ATP-binding</keyword>
<evidence type="ECO:0000256" key="2">
    <source>
        <dbReference type="ARBA" id="ARBA00022448"/>
    </source>
</evidence>
<dbReference type="PANTHER" id="PTHR43776:SF7">
    <property type="entry name" value="D,D-DIPEPTIDE TRANSPORT ATP-BINDING PROTEIN DDPF-RELATED"/>
    <property type="match status" value="1"/>
</dbReference>
<dbReference type="Gene3D" id="3.40.50.300">
    <property type="entry name" value="P-loop containing nucleotide triphosphate hydrolases"/>
    <property type="match status" value="1"/>
</dbReference>
<dbReference type="InterPro" id="IPR003439">
    <property type="entry name" value="ABC_transporter-like_ATP-bd"/>
</dbReference>
<organism evidence="6 8">
    <name type="scientific">Bacillus canaveralius</name>
    <dbReference type="NCBI Taxonomy" id="1403243"/>
    <lineage>
        <taxon>Bacteria</taxon>
        <taxon>Bacillati</taxon>
        <taxon>Bacillota</taxon>
        <taxon>Bacilli</taxon>
        <taxon>Bacillales</taxon>
        <taxon>Bacillaceae</taxon>
        <taxon>Bacillus</taxon>
    </lineage>
</organism>
<dbReference type="RefSeq" id="WP_101578856.1">
    <property type="nucleotide sequence ID" value="NZ_PGVA01000054.1"/>
</dbReference>
<evidence type="ECO:0000313" key="8">
    <source>
        <dbReference type="Proteomes" id="UP000234951"/>
    </source>
</evidence>
<evidence type="ECO:0000313" key="9">
    <source>
        <dbReference type="Proteomes" id="UP000235114"/>
    </source>
</evidence>
<feature type="domain" description="ABC transporter" evidence="5">
    <location>
        <begin position="14"/>
        <end position="261"/>
    </location>
</feature>
<protein>
    <submittedName>
        <fullName evidence="6">ABC transporter ATP-binding protein</fullName>
    </submittedName>
</protein>
<dbReference type="InterPro" id="IPR027417">
    <property type="entry name" value="P-loop_NTPase"/>
</dbReference>
<dbReference type="PANTHER" id="PTHR43776">
    <property type="entry name" value="TRANSPORT ATP-BINDING PROTEIN"/>
    <property type="match status" value="1"/>
</dbReference>
<dbReference type="PROSITE" id="PS50893">
    <property type="entry name" value="ABC_TRANSPORTER_2"/>
    <property type="match status" value="1"/>
</dbReference>
<dbReference type="EMBL" id="PGVD01000038">
    <property type="protein sequence ID" value="PLR95470.1"/>
    <property type="molecule type" value="Genomic_DNA"/>
</dbReference>
<reference evidence="6 8" key="1">
    <citation type="submission" date="2017-11" db="EMBL/GenBank/DDBJ databases">
        <title>Comparitive Functional Genomics of Dry Heat Resistant strains isolated from the Viking Spacecraft.</title>
        <authorList>
            <person name="Seuylemezian A."/>
            <person name="Cooper K."/>
            <person name="Vaishampayan P."/>
        </authorList>
    </citation>
    <scope>NUCLEOTIDE SEQUENCE [LARGE SCALE GENOMIC DNA]</scope>
    <source>
        <strain evidence="6 8">M4.6</strain>
    </source>
</reference>
<dbReference type="GO" id="GO:0055085">
    <property type="term" value="P:transmembrane transport"/>
    <property type="evidence" value="ECO:0007669"/>
    <property type="project" value="UniProtKB-ARBA"/>
</dbReference>
<evidence type="ECO:0000256" key="1">
    <source>
        <dbReference type="ARBA" id="ARBA00005417"/>
    </source>
</evidence>
<proteinExistence type="inferred from homology"/>
<keyword evidence="2" id="KW-0813">Transport</keyword>
<dbReference type="OrthoDB" id="9802264at2"/>
<gene>
    <name evidence="6" type="ORF">CU635_18515</name>
    <name evidence="7" type="ORF">CVD25_14720</name>
</gene>
<reference evidence="7 9" key="2">
    <citation type="submission" date="2017-12" db="EMBL/GenBank/DDBJ databases">
        <title>Comparative Functional Genomics of Dry Heat Resistant strains isolated from the Viking Spacecraft.</title>
        <authorList>
            <person name="Seuylemezian A."/>
            <person name="Cooper K."/>
            <person name="Vaishampayan P."/>
        </authorList>
    </citation>
    <scope>NUCLEOTIDE SEQUENCE [LARGE SCALE GENOMIC DNA]</scope>
    <source>
        <strain evidence="7 9">ATCC 29669</strain>
    </source>
</reference>
<evidence type="ECO:0000313" key="7">
    <source>
        <dbReference type="EMBL" id="PLR95470.1"/>
    </source>
</evidence>
<evidence type="ECO:0000259" key="5">
    <source>
        <dbReference type="PROSITE" id="PS50893"/>
    </source>
</evidence>
<dbReference type="InterPro" id="IPR050319">
    <property type="entry name" value="ABC_transp_ATP-bind"/>
</dbReference>
<evidence type="ECO:0000256" key="4">
    <source>
        <dbReference type="ARBA" id="ARBA00022840"/>
    </source>
</evidence>
<keyword evidence="9" id="KW-1185">Reference proteome</keyword>
<name>A0A2N5GHM3_9BACI</name>
<dbReference type="GO" id="GO:0005524">
    <property type="term" value="F:ATP binding"/>
    <property type="evidence" value="ECO:0007669"/>
    <property type="project" value="UniProtKB-KW"/>
</dbReference>
<dbReference type="Proteomes" id="UP000235114">
    <property type="component" value="Unassembled WGS sequence"/>
</dbReference>